<evidence type="ECO:0000313" key="1">
    <source>
        <dbReference type="EMBL" id="KAI6091745.1"/>
    </source>
</evidence>
<name>A0ACC0DGS7_9PEZI</name>
<keyword evidence="2" id="KW-1185">Reference proteome</keyword>
<dbReference type="Proteomes" id="UP001497680">
    <property type="component" value="Unassembled WGS sequence"/>
</dbReference>
<comment type="caution">
    <text evidence="1">The sequence shown here is derived from an EMBL/GenBank/DDBJ whole genome shotgun (WGS) entry which is preliminary data.</text>
</comment>
<gene>
    <name evidence="1" type="ORF">F4821DRAFT_172318</name>
</gene>
<sequence>MAEPIGITGTAVGIVSLCLQIYGSLNNYIHDYKERDVYVGKLFLHLDRLREIARIVQLVIPAFQTEHYVPVQAVEVCLQDCEAELKSLDAAIRKYDAIPATDLKGKLKETRRKLGFPLARHELEKLASHLERVNNLLSLALRGLDLNVQNSNRNKLADLDNSARTALVDLTTIRSRLDEVYSKGVDLEARIDSDRVIVEGVSKDIRELSLITSEIRSSVPEINRIQTNTSSSVVLLRDLVADQQIRQQNTARLEARMEELKDIVMQAGQNSPGERFFRMLMSKPDFLRTWKDDLATFQSDSSNHSIESPHELRFRSPRRQYHHINVSCGCRFRQQITQKSSDWFVFRRFDETMVELYHEPWCPKFQTQMTSWKYTVGAIYTGLRRILNIALKTSLTLTKGAGGYGISLVFRYCATVDGHKSPAFRIADLMLWGFISISGNIPQNKTGYEQVFACRHVFRVGISKLQQIFASRASLPTDYDQYGVTIFEAILSSCFGYPSIYGTEAVRSTMRTLILKFFDLDIPCVNNETGRQHQPAFIRYIKSAYFPQEKGLAKDDSSLALIPQLIQQLPEHYVWQAELRDLLNPGIRDCLAKIGGVYEMLGLDYPLFTALLKHDEPLLRHIIAALKTSPNAFVHNGISAVHLAVFWPKGLRILLDSHPGLDINMECDGYTPLQIAVFLSGQLCTSPHKDKLCNDCPCAEAIEVLLNRKCRLDSLKIYFNEEIAMSPRSSSPSFERSSIMARMSSGSTKAVHVILNHMRLWRERLFKLAESELSETEKQQLGLKASSILDHTAVDVIQMLESKGIFPCEYFQLEPNDQRLTPRSSPQGSLSIYHSIDSSRTAKIAFQLGFKDIDTPYMGITPIMYENYDNSYAEWLLSHGACATRLMPLTVNRSSGPIYINCPRLLIAHFLISAFGRLIPAEDYKLEYLAALSRKPSLRKLAYLQTKDGCECGCSVSREGCIPIVTFLRLTPAEEYCQGPQTTFVPLNNICSLIRVLEMDGNLPPIIAEAIIRWITFRELGIRHTCCETIEEWNEENLDCYGEDFAHIREEDESLLDELEELVAEFQEEFDSQGQPLANFIRGYWVQRMDGVRREKEARHLTREETEGAERLGVNFVEHGPEKPPSPPSSPLEEDKETAEYWIREMNKIFA</sequence>
<dbReference type="EMBL" id="MU394285">
    <property type="protein sequence ID" value="KAI6091745.1"/>
    <property type="molecule type" value="Genomic_DNA"/>
</dbReference>
<accession>A0ACC0DGS7</accession>
<reference evidence="1 2" key="1">
    <citation type="journal article" date="2022" name="New Phytol.">
        <title>Ecological generalism drives hyperdiversity of secondary metabolite gene clusters in xylarialean endophytes.</title>
        <authorList>
            <person name="Franco M.E.E."/>
            <person name="Wisecaver J.H."/>
            <person name="Arnold A.E."/>
            <person name="Ju Y.M."/>
            <person name="Slot J.C."/>
            <person name="Ahrendt S."/>
            <person name="Moore L.P."/>
            <person name="Eastman K.E."/>
            <person name="Scott K."/>
            <person name="Konkel Z."/>
            <person name="Mondo S.J."/>
            <person name="Kuo A."/>
            <person name="Hayes R.D."/>
            <person name="Haridas S."/>
            <person name="Andreopoulos B."/>
            <person name="Riley R."/>
            <person name="LaButti K."/>
            <person name="Pangilinan J."/>
            <person name="Lipzen A."/>
            <person name="Amirebrahimi M."/>
            <person name="Yan J."/>
            <person name="Adam C."/>
            <person name="Keymanesh K."/>
            <person name="Ng V."/>
            <person name="Louie K."/>
            <person name="Northen T."/>
            <person name="Drula E."/>
            <person name="Henrissat B."/>
            <person name="Hsieh H.M."/>
            <person name="Youens-Clark K."/>
            <person name="Lutzoni F."/>
            <person name="Miadlikowska J."/>
            <person name="Eastwood D.C."/>
            <person name="Hamelin R.C."/>
            <person name="Grigoriev I.V."/>
            <person name="U'Ren J.M."/>
        </authorList>
    </citation>
    <scope>NUCLEOTIDE SEQUENCE [LARGE SCALE GENOMIC DNA]</scope>
    <source>
        <strain evidence="1 2">ER1909</strain>
    </source>
</reference>
<protein>
    <submittedName>
        <fullName evidence="1">Uncharacterized protein</fullName>
    </submittedName>
</protein>
<proteinExistence type="predicted"/>
<evidence type="ECO:0000313" key="2">
    <source>
        <dbReference type="Proteomes" id="UP001497680"/>
    </source>
</evidence>
<organism evidence="1 2">
    <name type="scientific">Hypoxylon rubiginosum</name>
    <dbReference type="NCBI Taxonomy" id="110542"/>
    <lineage>
        <taxon>Eukaryota</taxon>
        <taxon>Fungi</taxon>
        <taxon>Dikarya</taxon>
        <taxon>Ascomycota</taxon>
        <taxon>Pezizomycotina</taxon>
        <taxon>Sordariomycetes</taxon>
        <taxon>Xylariomycetidae</taxon>
        <taxon>Xylariales</taxon>
        <taxon>Hypoxylaceae</taxon>
        <taxon>Hypoxylon</taxon>
    </lineage>
</organism>